<keyword evidence="3" id="KW-1185">Reference proteome</keyword>
<reference evidence="2 3" key="1">
    <citation type="journal article" date="2022" name="bioRxiv">
        <title>Genomics of Preaxostyla Flagellates Illuminates Evolutionary Transitions and the Path Towards Mitochondrial Loss.</title>
        <authorList>
            <person name="Novak L.V.F."/>
            <person name="Treitli S.C."/>
            <person name="Pyrih J."/>
            <person name="Halakuc P."/>
            <person name="Pipaliya S.V."/>
            <person name="Vacek V."/>
            <person name="Brzon O."/>
            <person name="Soukal P."/>
            <person name="Eme L."/>
            <person name="Dacks J.B."/>
            <person name="Karnkowska A."/>
            <person name="Elias M."/>
            <person name="Hampl V."/>
        </authorList>
    </citation>
    <scope>NUCLEOTIDE SEQUENCE [LARGE SCALE GENOMIC DNA]</scope>
    <source>
        <strain evidence="2">NAU3</strain>
        <tissue evidence="2">Gut</tissue>
    </source>
</reference>
<evidence type="ECO:0000256" key="1">
    <source>
        <dbReference type="SAM" id="MobiDB-lite"/>
    </source>
</evidence>
<evidence type="ECO:0000313" key="2">
    <source>
        <dbReference type="EMBL" id="KAK2943117.1"/>
    </source>
</evidence>
<feature type="region of interest" description="Disordered" evidence="1">
    <location>
        <begin position="1"/>
        <end position="54"/>
    </location>
</feature>
<organism evidence="2 3">
    <name type="scientific">Blattamonas nauphoetae</name>
    <dbReference type="NCBI Taxonomy" id="2049346"/>
    <lineage>
        <taxon>Eukaryota</taxon>
        <taxon>Metamonada</taxon>
        <taxon>Preaxostyla</taxon>
        <taxon>Oxymonadida</taxon>
        <taxon>Blattamonas</taxon>
    </lineage>
</organism>
<evidence type="ECO:0000313" key="3">
    <source>
        <dbReference type="Proteomes" id="UP001281761"/>
    </source>
</evidence>
<proteinExistence type="predicted"/>
<protein>
    <submittedName>
        <fullName evidence="2">Uncharacterized protein</fullName>
    </submittedName>
</protein>
<name>A0ABQ9WUF1_9EUKA</name>
<dbReference type="EMBL" id="JARBJD010000362">
    <property type="protein sequence ID" value="KAK2943117.1"/>
    <property type="molecule type" value="Genomic_DNA"/>
</dbReference>
<sequence>MRYEACRVERSLANPQPASVRTQLLPPPPPPVHLNQSLSQSHSSNNFSPRGGFIKDAEKVIQEERADPVQLCEEPGGESQVS</sequence>
<accession>A0ABQ9WUF1</accession>
<feature type="compositionally biased region" description="Polar residues" evidence="1">
    <location>
        <begin position="13"/>
        <end position="22"/>
    </location>
</feature>
<feature type="compositionally biased region" description="Basic and acidic residues" evidence="1">
    <location>
        <begin position="1"/>
        <end position="10"/>
    </location>
</feature>
<gene>
    <name evidence="2" type="ORF">BLNAU_21944</name>
</gene>
<comment type="caution">
    <text evidence="2">The sequence shown here is derived from an EMBL/GenBank/DDBJ whole genome shotgun (WGS) entry which is preliminary data.</text>
</comment>
<dbReference type="Proteomes" id="UP001281761">
    <property type="component" value="Unassembled WGS sequence"/>
</dbReference>
<feature type="compositionally biased region" description="Low complexity" evidence="1">
    <location>
        <begin position="33"/>
        <end position="46"/>
    </location>
</feature>